<dbReference type="PATRIC" id="fig|43658.6.peg.1330"/>
<keyword evidence="1" id="KW-0812">Transmembrane</keyword>
<protein>
    <submittedName>
        <fullName evidence="2">Uncharacterized protein</fullName>
    </submittedName>
</protein>
<sequence length="106" mass="11802">MPANCSSCGKLSYVHSKYRFGFQSAWPFLVSWLAIALTIYVCFLSNNIYVLVVIPFIWLAGRFCELALLPMQPISAEASNASRKFGNWFMLGLALLIMVGILAGNF</sequence>
<feature type="transmembrane region" description="Helical" evidence="1">
    <location>
        <begin position="47"/>
        <end position="64"/>
    </location>
</feature>
<reference evidence="3" key="1">
    <citation type="submission" date="2015-07" db="EMBL/GenBank/DDBJ databases">
        <title>Draft genome sequence of a Pseudoalteromonas rubra strain, OCN096, isolated from Kaneohe Bay, Oahu, Hawaii.</title>
        <authorList>
            <person name="Beurmann S."/>
            <person name="Ushijima B."/>
            <person name="Belcaid M."/>
            <person name="Callahan S.M."/>
            <person name="Aeby G.S."/>
        </authorList>
    </citation>
    <scope>NUCLEOTIDE SEQUENCE [LARGE SCALE GENOMIC DNA]</scope>
    <source>
        <strain evidence="3">OCN096</strain>
    </source>
</reference>
<evidence type="ECO:0000313" key="2">
    <source>
        <dbReference type="EMBL" id="KNC66331.1"/>
    </source>
</evidence>
<keyword evidence="1" id="KW-1133">Transmembrane helix</keyword>
<feature type="transmembrane region" description="Helical" evidence="1">
    <location>
        <begin position="85"/>
        <end position="104"/>
    </location>
</feature>
<accession>A0A0L0EPL1</accession>
<dbReference type="AlphaFoldDB" id="A0A0L0EPL1"/>
<evidence type="ECO:0000256" key="1">
    <source>
        <dbReference type="SAM" id="Phobius"/>
    </source>
</evidence>
<evidence type="ECO:0000313" key="3">
    <source>
        <dbReference type="Proteomes" id="UP000036850"/>
    </source>
</evidence>
<keyword evidence="1" id="KW-0472">Membrane</keyword>
<dbReference type="EMBL" id="LFZX01000163">
    <property type="protein sequence ID" value="KNC66331.1"/>
    <property type="molecule type" value="Genomic_DNA"/>
</dbReference>
<comment type="caution">
    <text evidence="2">The sequence shown here is derived from an EMBL/GenBank/DDBJ whole genome shotgun (WGS) entry which is preliminary data.</text>
</comment>
<gene>
    <name evidence="2" type="ORF">AC626_17710</name>
</gene>
<feature type="transmembrane region" description="Helical" evidence="1">
    <location>
        <begin position="20"/>
        <end position="41"/>
    </location>
</feature>
<dbReference type="Proteomes" id="UP000036850">
    <property type="component" value="Unassembled WGS sequence"/>
</dbReference>
<organism evidence="2 3">
    <name type="scientific">Pseudoalteromonas rubra</name>
    <dbReference type="NCBI Taxonomy" id="43658"/>
    <lineage>
        <taxon>Bacteria</taxon>
        <taxon>Pseudomonadati</taxon>
        <taxon>Pseudomonadota</taxon>
        <taxon>Gammaproteobacteria</taxon>
        <taxon>Alteromonadales</taxon>
        <taxon>Pseudoalteromonadaceae</taxon>
        <taxon>Pseudoalteromonas</taxon>
    </lineage>
</organism>
<proteinExistence type="predicted"/>
<name>A0A0L0EPL1_9GAMM</name>